<dbReference type="AlphaFoldDB" id="A0A5C3LRL8"/>
<feature type="compositionally biased region" description="Basic and acidic residues" evidence="1">
    <location>
        <begin position="494"/>
        <end position="504"/>
    </location>
</feature>
<evidence type="ECO:0000256" key="1">
    <source>
        <dbReference type="SAM" id="MobiDB-lite"/>
    </source>
</evidence>
<gene>
    <name evidence="2" type="ORF">BDQ12DRAFT_668748</name>
</gene>
<dbReference type="STRING" id="68775.A0A5C3LRL8"/>
<feature type="compositionally biased region" description="Basic and acidic residues" evidence="1">
    <location>
        <begin position="914"/>
        <end position="926"/>
    </location>
</feature>
<organism evidence="2 3">
    <name type="scientific">Crucibulum laeve</name>
    <dbReference type="NCBI Taxonomy" id="68775"/>
    <lineage>
        <taxon>Eukaryota</taxon>
        <taxon>Fungi</taxon>
        <taxon>Dikarya</taxon>
        <taxon>Basidiomycota</taxon>
        <taxon>Agaricomycotina</taxon>
        <taxon>Agaricomycetes</taxon>
        <taxon>Agaricomycetidae</taxon>
        <taxon>Agaricales</taxon>
        <taxon>Agaricineae</taxon>
        <taxon>Nidulariaceae</taxon>
        <taxon>Crucibulum</taxon>
    </lineage>
</organism>
<feature type="region of interest" description="Disordered" evidence="1">
    <location>
        <begin position="485"/>
        <end position="512"/>
    </location>
</feature>
<protein>
    <submittedName>
        <fullName evidence="2">Uncharacterized protein</fullName>
    </submittedName>
</protein>
<keyword evidence="3" id="KW-1185">Reference proteome</keyword>
<proteinExistence type="predicted"/>
<dbReference type="EMBL" id="ML213623">
    <property type="protein sequence ID" value="TFK35257.1"/>
    <property type="molecule type" value="Genomic_DNA"/>
</dbReference>
<feature type="region of interest" description="Disordered" evidence="1">
    <location>
        <begin position="168"/>
        <end position="202"/>
    </location>
</feature>
<sequence>MANTIPMQGFFKHVFSYFDSHNESALSMHPKNTSFKQEVHSSQQPAALNALAGLTPIYDEIGYVSQITTKKEPAQSNGGLMPIYDVNDSYGPFHNIPQPAYPHPPPVSASSLMLPPVHGPLLYQQDAFGNFVPYISSSDYAAVKAQQSHSTAAPVISETRKVTAELMKKAQPNCEQTKTTTKALDDKNEKSEGPDKNDNSIIWDGWPDGDFSQIFDYAAVKATGNLQVHWASKNSGAFAKFSAEHKGFVIHSKLDEVTVISLQTPFMRSQLIKDYILDEPVNGLVSDAAHGWWRDELLCWVPGVFSYSNGASAEHYKYHFLAVFYSMASEASDRQFEIFDRMFAGVVDFSEAERVGFCLAFVEFWLSQPDHNHTEKELQEASEKLLRGCVQHFQAGVTRIKKISGVVPPGLADAFEAQAIGLLTATDCKMDPDVWNSIPDSTNAEEAMHWKLYCAAGRNHELMEEGAPIRYGKAEPWKAIAQQIGCTKPSRAHQPGEKNNKKNDGQPPDTSKELLQNLQNKKATLKTHICGSNIIVPPGFRTHVTVYHLCVIYDEQGMVLLQDEDCYWMSNPYTNKTAEYVTHILGQDGNDSQNEDPAEDRESSDSDDQPGIEKSQEKAWTELPENLKEWLLPGLGVLAQNGKYWYPARLIEYLKNGYLVIQWWRECTFSHTDPSLGQPGQVTTFAEASVVDHLWHDQKWHRQICLGLWTHPAELSTAEDILCNPKAIQYNEEIDSILKPDAEILRLLIIDPESVDISDVPAKDDLIKGSQFNSLVTKAGDLSVTDCGCISNWFETHITLGQVEACPLWMGKLPLAHAFTLIIQDIKYPHEAGLVEQKRYILQSAWRHQCSKAISPWADTDVDKECLESLEECMFEWSKAAGTAGNWQWGMDSGTHQGGWNAYQGTPESWNHGDCSEHDSELEAPRSKRPRPQPRPVPQLGIDTGFEPKKRKMRGSLH</sequence>
<feature type="compositionally biased region" description="Polar residues" evidence="1">
    <location>
        <begin position="173"/>
        <end position="182"/>
    </location>
</feature>
<feature type="compositionally biased region" description="Basic and acidic residues" evidence="1">
    <location>
        <begin position="183"/>
        <end position="198"/>
    </location>
</feature>
<name>A0A5C3LRL8_9AGAR</name>
<reference evidence="2 3" key="1">
    <citation type="journal article" date="2019" name="Nat. Ecol. Evol.">
        <title>Megaphylogeny resolves global patterns of mushroom evolution.</title>
        <authorList>
            <person name="Varga T."/>
            <person name="Krizsan K."/>
            <person name="Foldi C."/>
            <person name="Dima B."/>
            <person name="Sanchez-Garcia M."/>
            <person name="Sanchez-Ramirez S."/>
            <person name="Szollosi G.J."/>
            <person name="Szarkandi J.G."/>
            <person name="Papp V."/>
            <person name="Albert L."/>
            <person name="Andreopoulos W."/>
            <person name="Angelini C."/>
            <person name="Antonin V."/>
            <person name="Barry K.W."/>
            <person name="Bougher N.L."/>
            <person name="Buchanan P."/>
            <person name="Buyck B."/>
            <person name="Bense V."/>
            <person name="Catcheside P."/>
            <person name="Chovatia M."/>
            <person name="Cooper J."/>
            <person name="Damon W."/>
            <person name="Desjardin D."/>
            <person name="Finy P."/>
            <person name="Geml J."/>
            <person name="Haridas S."/>
            <person name="Hughes K."/>
            <person name="Justo A."/>
            <person name="Karasinski D."/>
            <person name="Kautmanova I."/>
            <person name="Kiss B."/>
            <person name="Kocsube S."/>
            <person name="Kotiranta H."/>
            <person name="LaButti K.M."/>
            <person name="Lechner B.E."/>
            <person name="Liimatainen K."/>
            <person name="Lipzen A."/>
            <person name="Lukacs Z."/>
            <person name="Mihaltcheva S."/>
            <person name="Morgado L.N."/>
            <person name="Niskanen T."/>
            <person name="Noordeloos M.E."/>
            <person name="Ohm R.A."/>
            <person name="Ortiz-Santana B."/>
            <person name="Ovrebo C."/>
            <person name="Racz N."/>
            <person name="Riley R."/>
            <person name="Savchenko A."/>
            <person name="Shiryaev A."/>
            <person name="Soop K."/>
            <person name="Spirin V."/>
            <person name="Szebenyi C."/>
            <person name="Tomsovsky M."/>
            <person name="Tulloss R.E."/>
            <person name="Uehling J."/>
            <person name="Grigoriev I.V."/>
            <person name="Vagvolgyi C."/>
            <person name="Papp T."/>
            <person name="Martin F.M."/>
            <person name="Miettinen O."/>
            <person name="Hibbett D.S."/>
            <person name="Nagy L.G."/>
        </authorList>
    </citation>
    <scope>NUCLEOTIDE SEQUENCE [LARGE SCALE GENOMIC DNA]</scope>
    <source>
        <strain evidence="2 3">CBS 166.37</strain>
    </source>
</reference>
<feature type="compositionally biased region" description="Basic residues" evidence="1">
    <location>
        <begin position="949"/>
        <end position="958"/>
    </location>
</feature>
<feature type="region of interest" description="Disordered" evidence="1">
    <location>
        <begin position="586"/>
        <end position="616"/>
    </location>
</feature>
<dbReference type="OrthoDB" id="3027520at2759"/>
<evidence type="ECO:0000313" key="2">
    <source>
        <dbReference type="EMBL" id="TFK35257.1"/>
    </source>
</evidence>
<accession>A0A5C3LRL8</accession>
<feature type="region of interest" description="Disordered" evidence="1">
    <location>
        <begin position="898"/>
        <end position="958"/>
    </location>
</feature>
<dbReference type="Proteomes" id="UP000308652">
    <property type="component" value="Unassembled WGS sequence"/>
</dbReference>
<evidence type="ECO:0000313" key="3">
    <source>
        <dbReference type="Proteomes" id="UP000308652"/>
    </source>
</evidence>